<dbReference type="Gene3D" id="3.40.50.1820">
    <property type="entry name" value="alpha/beta hydrolase"/>
    <property type="match status" value="1"/>
</dbReference>
<evidence type="ECO:0000259" key="1">
    <source>
        <dbReference type="Pfam" id="PF12697"/>
    </source>
</evidence>
<dbReference type="SUPFAM" id="SSF53474">
    <property type="entry name" value="alpha/beta-Hydrolases"/>
    <property type="match status" value="1"/>
</dbReference>
<reference evidence="2 3" key="1">
    <citation type="submission" date="2017-04" db="EMBL/GenBank/DDBJ databases">
        <authorList>
            <person name="Afonso C.L."/>
            <person name="Miller P.J."/>
            <person name="Scott M.A."/>
            <person name="Spackman E."/>
            <person name="Goraichik I."/>
            <person name="Dimitrov K.M."/>
            <person name="Suarez D.L."/>
            <person name="Swayne D.E."/>
        </authorList>
    </citation>
    <scope>NUCLEOTIDE SEQUENCE [LARGE SCALE GENOMIC DNA]</scope>
    <source>
        <strain evidence="2 3">CGMCC 1.10972</strain>
    </source>
</reference>
<dbReference type="STRING" id="937218.SAMN06297251_110119"/>
<dbReference type="Pfam" id="PF12697">
    <property type="entry name" value="Abhydrolase_6"/>
    <property type="match status" value="1"/>
</dbReference>
<dbReference type="GO" id="GO:0016787">
    <property type="term" value="F:hydrolase activity"/>
    <property type="evidence" value="ECO:0007669"/>
    <property type="project" value="UniProtKB-KW"/>
</dbReference>
<accession>A0A1W2CJP2</accession>
<dbReference type="RefSeq" id="WP_084410396.1">
    <property type="nucleotide sequence ID" value="NZ_FWXR01000010.1"/>
</dbReference>
<evidence type="ECO:0000313" key="3">
    <source>
        <dbReference type="Proteomes" id="UP000192656"/>
    </source>
</evidence>
<protein>
    <submittedName>
        <fullName evidence="2">Alpha/beta hydrolase family protein</fullName>
    </submittedName>
</protein>
<dbReference type="InterPro" id="IPR029058">
    <property type="entry name" value="AB_hydrolase_fold"/>
</dbReference>
<evidence type="ECO:0000313" key="2">
    <source>
        <dbReference type="EMBL" id="SMC85092.1"/>
    </source>
</evidence>
<dbReference type="PANTHER" id="PTHR37017">
    <property type="entry name" value="AB HYDROLASE-1 DOMAIN-CONTAINING PROTEIN-RELATED"/>
    <property type="match status" value="1"/>
</dbReference>
<keyword evidence="2" id="KW-0378">Hydrolase</keyword>
<gene>
    <name evidence="2" type="ORF">SAMN06297251_110119</name>
</gene>
<dbReference type="InterPro" id="IPR000073">
    <property type="entry name" value="AB_hydrolase_1"/>
</dbReference>
<dbReference type="Proteomes" id="UP000192656">
    <property type="component" value="Unassembled WGS sequence"/>
</dbReference>
<sequence length="244" mass="26430">MPRFLLVHGAWHGSWCMERLADALRARGHRAEALDLPGRTDVETEASLQGDRDHVADRVLAAGEPAIVVGHSLAGLILPMLAKPCGTRLAGLVYLCAYRPRPGESATSIETGFGGAVMKPYFQKAHDGAAIALSPGAASLLFHDVSDDLAQNAFARLTPQPKRLFLDPATYDESDLDGVRQLYCLCRDDRVISAARQRAMASARPAIETSEIAAGHSPFLSQPEALSRTLSDWSKQAFARESRR</sequence>
<dbReference type="AlphaFoldDB" id="A0A1W2CJP2"/>
<dbReference type="OrthoDB" id="9814966at2"/>
<proteinExistence type="predicted"/>
<dbReference type="InterPro" id="IPR052897">
    <property type="entry name" value="Sec-Metab_Biosynth_Hydrolase"/>
</dbReference>
<dbReference type="PANTHER" id="PTHR37017:SF11">
    <property type="entry name" value="ESTERASE_LIPASE_THIOESTERASE DOMAIN-CONTAINING PROTEIN"/>
    <property type="match status" value="1"/>
</dbReference>
<feature type="domain" description="AB hydrolase-1" evidence="1">
    <location>
        <begin position="4"/>
        <end position="227"/>
    </location>
</feature>
<keyword evidence="3" id="KW-1185">Reference proteome</keyword>
<name>A0A1W2CJP2_9HYPH</name>
<organism evidence="2 3">
    <name type="scientific">Fulvimarina manganoxydans</name>
    <dbReference type="NCBI Taxonomy" id="937218"/>
    <lineage>
        <taxon>Bacteria</taxon>
        <taxon>Pseudomonadati</taxon>
        <taxon>Pseudomonadota</taxon>
        <taxon>Alphaproteobacteria</taxon>
        <taxon>Hyphomicrobiales</taxon>
        <taxon>Aurantimonadaceae</taxon>
        <taxon>Fulvimarina</taxon>
    </lineage>
</organism>
<dbReference type="EMBL" id="FWXR01000010">
    <property type="protein sequence ID" value="SMC85092.1"/>
    <property type="molecule type" value="Genomic_DNA"/>
</dbReference>